<evidence type="ECO:0000256" key="8">
    <source>
        <dbReference type="ARBA" id="ARBA00044972"/>
    </source>
</evidence>
<protein>
    <recommendedName>
        <fullName evidence="8">D-lyxose ketol-isomerase</fullName>
        <ecNumber evidence="8">5.3.1.15</ecNumber>
    </recommendedName>
</protein>
<dbReference type="EMBL" id="QOKZ01000001">
    <property type="protein sequence ID" value="RMC37797.1"/>
    <property type="molecule type" value="Genomic_DNA"/>
</dbReference>
<dbReference type="AlphaFoldDB" id="A0A3M0N249"/>
<dbReference type="Proteomes" id="UP000273516">
    <property type="component" value="Unassembled WGS sequence"/>
</dbReference>
<organism evidence="9 10">
    <name type="scientific">Paracoccus alkanivorans</name>
    <dbReference type="NCBI Taxonomy" id="2116655"/>
    <lineage>
        <taxon>Bacteria</taxon>
        <taxon>Pseudomonadati</taxon>
        <taxon>Pseudomonadota</taxon>
        <taxon>Alphaproteobacteria</taxon>
        <taxon>Rhodobacterales</taxon>
        <taxon>Paracoccaceae</taxon>
        <taxon>Paracoccus</taxon>
    </lineage>
</organism>
<dbReference type="Pfam" id="PF07385">
    <property type="entry name" value="Lyx_isomer"/>
    <property type="match status" value="1"/>
</dbReference>
<evidence type="ECO:0000256" key="7">
    <source>
        <dbReference type="ARBA" id="ARBA00044951"/>
    </source>
</evidence>
<keyword evidence="4 9" id="KW-0413">Isomerase</keyword>
<evidence type="ECO:0000256" key="2">
    <source>
        <dbReference type="ARBA" id="ARBA00022723"/>
    </source>
</evidence>
<dbReference type="GO" id="GO:0046872">
    <property type="term" value="F:metal ion binding"/>
    <property type="evidence" value="ECO:0007669"/>
    <property type="project" value="UniProtKB-KW"/>
</dbReference>
<evidence type="ECO:0000256" key="5">
    <source>
        <dbReference type="ARBA" id="ARBA00023277"/>
    </source>
</evidence>
<evidence type="ECO:0000256" key="3">
    <source>
        <dbReference type="ARBA" id="ARBA00023211"/>
    </source>
</evidence>
<evidence type="ECO:0000256" key="1">
    <source>
        <dbReference type="ARBA" id="ARBA00001936"/>
    </source>
</evidence>
<dbReference type="InterPro" id="IPR010864">
    <property type="entry name" value="D-lyxose_isomer"/>
</dbReference>
<proteinExistence type="inferred from homology"/>
<comment type="catalytic activity">
    <reaction evidence="6">
        <text>D-lyxose = D-xylulose</text>
        <dbReference type="Rhea" id="RHEA:14201"/>
        <dbReference type="ChEBI" id="CHEBI:16789"/>
        <dbReference type="ChEBI" id="CHEBI:17140"/>
        <dbReference type="EC" id="5.3.1.15"/>
    </reaction>
</comment>
<dbReference type="OrthoDB" id="27002at2"/>
<dbReference type="EC" id="5.3.1.15" evidence="8"/>
<keyword evidence="2" id="KW-0479">Metal-binding</keyword>
<dbReference type="Gene3D" id="2.60.120.10">
    <property type="entry name" value="Jelly Rolls"/>
    <property type="match status" value="1"/>
</dbReference>
<keyword evidence="5" id="KW-0119">Carbohydrate metabolism</keyword>
<reference evidence="9 10" key="1">
    <citation type="submission" date="2018-07" db="EMBL/GenBank/DDBJ databases">
        <authorList>
            <person name="Zhang Y."/>
            <person name="Wang L."/>
            <person name="Ma S."/>
        </authorList>
    </citation>
    <scope>NUCLEOTIDE SEQUENCE [LARGE SCALE GENOMIC DNA]</scope>
    <source>
        <strain evidence="9 10">4-2</strain>
    </source>
</reference>
<evidence type="ECO:0000313" key="10">
    <source>
        <dbReference type="Proteomes" id="UP000273516"/>
    </source>
</evidence>
<dbReference type="InterPro" id="IPR014710">
    <property type="entry name" value="RmlC-like_jellyroll"/>
</dbReference>
<accession>A0A3M0N249</accession>
<comment type="caution">
    <text evidence="9">The sequence shown here is derived from an EMBL/GenBank/DDBJ whole genome shotgun (WGS) entry which is preliminary data.</text>
</comment>
<evidence type="ECO:0000256" key="6">
    <source>
        <dbReference type="ARBA" id="ARBA00044907"/>
    </source>
</evidence>
<dbReference type="SUPFAM" id="SSF51182">
    <property type="entry name" value="RmlC-like cupins"/>
    <property type="match status" value="1"/>
</dbReference>
<comment type="similarity">
    <text evidence="7">Belongs to the D-lyxose ketol-isomerase family.</text>
</comment>
<dbReference type="RefSeq" id="WP_122110880.1">
    <property type="nucleotide sequence ID" value="NZ_QOKZ01000001.1"/>
</dbReference>
<sequence length="223" mass="24921">MKRSQINATIRRAEAQLAEHAWAMPDFASWTPADHAANPERSAWLSERQIGWDVTDFGQGRFDKRGLVLFCARNGLYGAEGERPYAEKLLFVGVGQETPFHAHRMKLEDIIVRGGGTLCVEFSREGQVEPLSGEPVADRVRIDGGEFPAHGRVHRLRAGQAITIPRGLQHRFWGEGKPVFVAEVSQCNDDRGDNFFLEALGRFSEIEEDESPHRLLWNEGGGG</sequence>
<gene>
    <name evidence="9" type="ORF">C9E81_03415</name>
</gene>
<dbReference type="CDD" id="cd20309">
    <property type="entry name" value="cupin_EcSI"/>
    <property type="match status" value="1"/>
</dbReference>
<dbReference type="InterPro" id="IPR011051">
    <property type="entry name" value="RmlC_Cupin_sf"/>
</dbReference>
<comment type="cofactor">
    <cofactor evidence="1">
        <name>Mn(2+)</name>
        <dbReference type="ChEBI" id="CHEBI:29035"/>
    </cofactor>
</comment>
<name>A0A3M0N249_9RHOB</name>
<evidence type="ECO:0000313" key="9">
    <source>
        <dbReference type="EMBL" id="RMC37797.1"/>
    </source>
</evidence>
<keyword evidence="10" id="KW-1185">Reference proteome</keyword>
<keyword evidence="3" id="KW-0464">Manganese</keyword>
<dbReference type="GO" id="GO:0047828">
    <property type="term" value="F:D-lyxose ketol-isomerase activity"/>
    <property type="evidence" value="ECO:0007669"/>
    <property type="project" value="UniProtKB-EC"/>
</dbReference>
<dbReference type="InterPro" id="IPR047581">
    <property type="entry name" value="EcSI_cupin"/>
</dbReference>
<evidence type="ECO:0000256" key="4">
    <source>
        <dbReference type="ARBA" id="ARBA00023235"/>
    </source>
</evidence>